<evidence type="ECO:0000256" key="1">
    <source>
        <dbReference type="ARBA" id="ARBA00007789"/>
    </source>
</evidence>
<evidence type="ECO:0000313" key="3">
    <source>
        <dbReference type="EMBL" id="MCZ4520611.1"/>
    </source>
</evidence>
<evidence type="ECO:0000313" key="4">
    <source>
        <dbReference type="Proteomes" id="UP001081071"/>
    </source>
</evidence>
<dbReference type="PANTHER" id="PTHR30137">
    <property type="entry name" value="LUCIFERASE-LIKE MONOOXYGENASE"/>
    <property type="match status" value="1"/>
</dbReference>
<dbReference type="NCBIfam" id="TIGR03558">
    <property type="entry name" value="oxido_grp_1"/>
    <property type="match status" value="1"/>
</dbReference>
<dbReference type="InterPro" id="IPR050766">
    <property type="entry name" value="Bact_Lucif_Oxidored"/>
</dbReference>
<reference evidence="3" key="1">
    <citation type="submission" date="2022-12" db="EMBL/GenBank/DDBJ databases">
        <authorList>
            <person name="Krivoruchko A.V."/>
            <person name="Elkin A."/>
        </authorList>
    </citation>
    <scope>NUCLEOTIDE SEQUENCE</scope>
    <source>
        <strain evidence="3">IEGM 1391</strain>
    </source>
</reference>
<dbReference type="InterPro" id="IPR011251">
    <property type="entry name" value="Luciferase-like_dom"/>
</dbReference>
<dbReference type="GO" id="GO:0016491">
    <property type="term" value="F:oxidoreductase activity"/>
    <property type="evidence" value="ECO:0007669"/>
    <property type="project" value="UniProtKB-KW"/>
</dbReference>
<comment type="similarity">
    <text evidence="1">To bacterial alkanal monooxygenase alpha and beta chains.</text>
</comment>
<dbReference type="Pfam" id="PF00296">
    <property type="entry name" value="Bac_luciferase"/>
    <property type="match status" value="1"/>
</dbReference>
<dbReference type="SUPFAM" id="SSF51679">
    <property type="entry name" value="Bacterial luciferase-like"/>
    <property type="match status" value="1"/>
</dbReference>
<dbReference type="InterPro" id="IPR019949">
    <property type="entry name" value="CmoO-like"/>
</dbReference>
<keyword evidence="4" id="KW-1185">Reference proteome</keyword>
<dbReference type="EMBL" id="JAPWIJ010000008">
    <property type="protein sequence ID" value="MCZ4520611.1"/>
    <property type="molecule type" value="Genomic_DNA"/>
</dbReference>
<dbReference type="Proteomes" id="UP001081071">
    <property type="component" value="Unassembled WGS sequence"/>
</dbReference>
<protein>
    <submittedName>
        <fullName evidence="3">MsnO8 family LLM class oxidoreductase</fullName>
        <ecNumber evidence="3">1.-.-.-</ecNumber>
    </submittedName>
</protein>
<organism evidence="3 4">
    <name type="scientific">Rhodococcus ruber</name>
    <dbReference type="NCBI Taxonomy" id="1830"/>
    <lineage>
        <taxon>Bacteria</taxon>
        <taxon>Bacillati</taxon>
        <taxon>Actinomycetota</taxon>
        <taxon>Actinomycetes</taxon>
        <taxon>Mycobacteriales</taxon>
        <taxon>Nocardiaceae</taxon>
        <taxon>Rhodococcus</taxon>
    </lineage>
</organism>
<gene>
    <name evidence="3" type="ORF">O4220_19055</name>
</gene>
<proteinExistence type="predicted"/>
<accession>A0ABT4MI03</accession>
<dbReference type="Gene3D" id="3.20.20.30">
    <property type="entry name" value="Luciferase-like domain"/>
    <property type="match status" value="1"/>
</dbReference>
<sequence length="326" mass="34632">MLFSLLDRSRTRSGMDDASALRHTVERAEHAEKIGLHRFWVAEHHGVPGIASGAPAVLAAAVASRTSHIRVGSGGVMLPNHQPLIVAEQFLMLESLFPGRIDLGVGRSLGFTEPVRAALRSEHADTFEEDIAELSAYLDGSAPVTARPAAPPPPVFVLATGAGLEVAARAGLPVVVGGPVLQQADPLAMYRRSFRPSSANPEPYVIISLDVTIAADAADARRLALPEAWAIARSRREGEFPGLEPVSAIDDSRWTPRTRDRIEDSLASTILGTAGQVRPRLEELIDRTGANEIMASTSTYDRAELFDADAAFAQLAGVVGSTVVVG</sequence>
<keyword evidence="3" id="KW-0560">Oxidoreductase</keyword>
<dbReference type="PANTHER" id="PTHR30137:SF6">
    <property type="entry name" value="LUCIFERASE-LIKE MONOOXYGENASE"/>
    <property type="match status" value="1"/>
</dbReference>
<dbReference type="InterPro" id="IPR036661">
    <property type="entry name" value="Luciferase-like_sf"/>
</dbReference>
<name>A0ABT4MI03_9NOCA</name>
<comment type="caution">
    <text evidence="3">The sequence shown here is derived from an EMBL/GenBank/DDBJ whole genome shotgun (WGS) entry which is preliminary data.</text>
</comment>
<dbReference type="EC" id="1.-.-.-" evidence="3"/>
<feature type="domain" description="Luciferase-like" evidence="2">
    <location>
        <begin position="3"/>
        <end position="290"/>
    </location>
</feature>
<evidence type="ECO:0000259" key="2">
    <source>
        <dbReference type="Pfam" id="PF00296"/>
    </source>
</evidence>